<dbReference type="InterPro" id="IPR036640">
    <property type="entry name" value="ABC1_TM_sf"/>
</dbReference>
<organism evidence="17 18">
    <name type="scientific">Saccharothrix espanaensis (strain ATCC 51144 / DSM 44229 / JCM 9112 / NBRC 15066 / NRRL 15764)</name>
    <dbReference type="NCBI Taxonomy" id="1179773"/>
    <lineage>
        <taxon>Bacteria</taxon>
        <taxon>Bacillati</taxon>
        <taxon>Actinomycetota</taxon>
        <taxon>Actinomycetes</taxon>
        <taxon>Pseudonocardiales</taxon>
        <taxon>Pseudonocardiaceae</taxon>
        <taxon>Saccharothrix</taxon>
    </lineage>
</organism>
<dbReference type="PROSITE" id="PS00211">
    <property type="entry name" value="ABC_TRANSPORTER_1"/>
    <property type="match status" value="1"/>
</dbReference>
<dbReference type="EMBL" id="HE804045">
    <property type="protein sequence ID" value="CCH32561.1"/>
    <property type="molecule type" value="Genomic_DNA"/>
</dbReference>
<dbReference type="Pfam" id="PF00005">
    <property type="entry name" value="ABC_tran"/>
    <property type="match status" value="1"/>
</dbReference>
<dbReference type="InterPro" id="IPR027417">
    <property type="entry name" value="P-loop_NTPase"/>
</dbReference>
<keyword evidence="11" id="KW-0080">Bacteriocin transport</keyword>
<evidence type="ECO:0000256" key="6">
    <source>
        <dbReference type="ARBA" id="ARBA00022807"/>
    </source>
</evidence>
<keyword evidence="3" id="KW-1003">Cell membrane</keyword>
<evidence type="ECO:0000259" key="14">
    <source>
        <dbReference type="PROSITE" id="PS50893"/>
    </source>
</evidence>
<feature type="transmembrane region" description="Helical" evidence="13">
    <location>
        <begin position="212"/>
        <end position="229"/>
    </location>
</feature>
<evidence type="ECO:0000259" key="15">
    <source>
        <dbReference type="PROSITE" id="PS50929"/>
    </source>
</evidence>
<dbReference type="HOGENOM" id="CLU_000604_84_3_11"/>
<dbReference type="InterPro" id="IPR039421">
    <property type="entry name" value="Type_1_exporter"/>
</dbReference>
<evidence type="ECO:0000256" key="1">
    <source>
        <dbReference type="ARBA" id="ARBA00004651"/>
    </source>
</evidence>
<dbReference type="RefSeq" id="WP_015102673.1">
    <property type="nucleotide sequence ID" value="NC_019673.1"/>
</dbReference>
<feature type="domain" description="Peptidase C39" evidence="16">
    <location>
        <begin position="23"/>
        <end position="142"/>
    </location>
</feature>
<evidence type="ECO:0000256" key="11">
    <source>
        <dbReference type="ARBA" id="ARBA00043264"/>
    </source>
</evidence>
<dbReference type="PROSITE" id="PS50929">
    <property type="entry name" value="ABC_TM1F"/>
    <property type="match status" value="1"/>
</dbReference>
<feature type="domain" description="ABC transmembrane type-1" evidence="15">
    <location>
        <begin position="174"/>
        <end position="454"/>
    </location>
</feature>
<dbReference type="PROSITE" id="PS50893">
    <property type="entry name" value="ABC_TRANSPORTER_2"/>
    <property type="match status" value="1"/>
</dbReference>
<keyword evidence="2" id="KW-0813">Transport</keyword>
<dbReference type="InterPro" id="IPR003439">
    <property type="entry name" value="ABC_transporter-like_ATP-bd"/>
</dbReference>
<evidence type="ECO:0000256" key="4">
    <source>
        <dbReference type="ARBA" id="ARBA00022692"/>
    </source>
</evidence>
<name>K0K2M4_SACES</name>
<dbReference type="PROSITE" id="PS50990">
    <property type="entry name" value="PEPTIDASE_C39"/>
    <property type="match status" value="1"/>
</dbReference>
<dbReference type="GO" id="GO:0043213">
    <property type="term" value="P:bacteriocin transport"/>
    <property type="evidence" value="ECO:0007669"/>
    <property type="project" value="UniProtKB-KW"/>
</dbReference>
<dbReference type="Gene3D" id="3.90.70.10">
    <property type="entry name" value="Cysteine proteinases"/>
    <property type="match status" value="1"/>
</dbReference>
<gene>
    <name evidence="17" type="ordered locus">BN6_52970</name>
</gene>
<evidence type="ECO:0000313" key="17">
    <source>
        <dbReference type="EMBL" id="CCH32561.1"/>
    </source>
</evidence>
<dbReference type="Pfam" id="PF03412">
    <property type="entry name" value="Peptidase_C39"/>
    <property type="match status" value="1"/>
</dbReference>
<comment type="similarity">
    <text evidence="12">Belongs to the ABC transporter superfamily. Lipid exporter (TC 3.A.1.106) family.</text>
</comment>
<dbReference type="GO" id="GO:0006508">
    <property type="term" value="P:proteolysis"/>
    <property type="evidence" value="ECO:0007669"/>
    <property type="project" value="InterPro"/>
</dbReference>
<dbReference type="GO" id="GO:0140359">
    <property type="term" value="F:ABC-type transporter activity"/>
    <property type="evidence" value="ECO:0007669"/>
    <property type="project" value="InterPro"/>
</dbReference>
<dbReference type="GO" id="GO:0005524">
    <property type="term" value="F:ATP binding"/>
    <property type="evidence" value="ECO:0007669"/>
    <property type="project" value="UniProtKB-KW"/>
</dbReference>
<dbReference type="Gene3D" id="1.20.1560.10">
    <property type="entry name" value="ABC transporter type 1, transmembrane domain"/>
    <property type="match status" value="1"/>
</dbReference>
<keyword evidence="7" id="KW-0067">ATP-binding</keyword>
<dbReference type="PATRIC" id="fig|1179773.3.peg.5331"/>
<feature type="transmembrane region" description="Helical" evidence="13">
    <location>
        <begin position="287"/>
        <end position="304"/>
    </location>
</feature>
<keyword evidence="18" id="KW-1185">Reference proteome</keyword>
<feature type="transmembrane region" description="Helical" evidence="13">
    <location>
        <begin position="417"/>
        <end position="435"/>
    </location>
</feature>
<sequence>MTAVAGRTARPTRRRVRTPTLVQMEATECGAVSLGIVLSHYGRHVPLEELRRDCGVGRDGSTASGVVKAARRHGLTARGRQCGIAGLGELRLPAVLHWRFEHFLVLEGMDRRRVRVNDPALGPRAVPWDEFERSFTGIAIDLGPGPAFRPEGRRFSLLAAVARRWRHLGSVVPLTVLLGLLVAVLGIGFPLLSRVFVDRVLLGGDTGVATGLVSALAIATVITSVAALVQRLLLVRAETAVALGGAARFFRHVLRLPQAFFDQRPAADIAHRVETNDAVAEVFTRRLAATAVDLALVLAYGVLLCWYDPVLGLCATACSGLNVVVLRWLSRMRTSAVAGVQAERGRWYSTVVSTIAMIETTKANGQEDLAFGQVAARQAAVSRGRQRAGVPAAVLGVVPTLVMAVTTAVLLAVGSGLVVAGTLTVGLLVAVQGLVTAMNRPVDALGEVSARVAEVGVDVRRLLDVEHYPVPAPPPDPVTDVPMEGRVLVESVTFGYNPSAAPLLTDFSLELPPGARVALVGGSGSGKSTVGRLVVGLHRPWRGRVTIDGYDLDALDPDLRAATTAVVDQDETLFQGTVRDNVTLWDPTIGDDEVLAALADSHVLHEVAHRPGGLDAPVRQGGRNFSGGQRQRLVIARALARRPRLLVLDEATSALDTATEALIDADIRRRGATCLIIAHRLATVRDCDLIVVLAHGREVERGTHDELLARDGAYADLIRHHETPEVTP</sequence>
<keyword evidence="5" id="KW-0547">Nucleotide-binding</keyword>
<dbReference type="InterPro" id="IPR011527">
    <property type="entry name" value="ABC1_TM_dom"/>
</dbReference>
<evidence type="ECO:0000256" key="13">
    <source>
        <dbReference type="SAM" id="Phobius"/>
    </source>
</evidence>
<feature type="domain" description="ABC transporter" evidence="14">
    <location>
        <begin position="487"/>
        <end position="720"/>
    </location>
</feature>
<keyword evidence="4 13" id="KW-0812">Transmembrane</keyword>
<dbReference type="FunFam" id="3.40.50.300:FF:000299">
    <property type="entry name" value="ABC transporter ATP-binding protein/permease"/>
    <property type="match status" value="1"/>
</dbReference>
<dbReference type="SMART" id="SM00382">
    <property type="entry name" value="AAA"/>
    <property type="match status" value="1"/>
</dbReference>
<comment type="subcellular location">
    <subcellularLocation>
        <location evidence="1">Cell membrane</location>
        <topology evidence="1">Multi-pass membrane protein</topology>
    </subcellularLocation>
</comment>
<evidence type="ECO:0000256" key="5">
    <source>
        <dbReference type="ARBA" id="ARBA00022741"/>
    </source>
</evidence>
<dbReference type="SUPFAM" id="SSF52540">
    <property type="entry name" value="P-loop containing nucleoside triphosphate hydrolases"/>
    <property type="match status" value="1"/>
</dbReference>
<evidence type="ECO:0000256" key="3">
    <source>
        <dbReference type="ARBA" id="ARBA00022475"/>
    </source>
</evidence>
<dbReference type="PANTHER" id="PTHR24221:SF654">
    <property type="entry name" value="ATP-BINDING CASSETTE SUB-FAMILY B MEMBER 6"/>
    <property type="match status" value="1"/>
</dbReference>
<feature type="transmembrane region" description="Helical" evidence="13">
    <location>
        <begin position="171"/>
        <end position="192"/>
    </location>
</feature>
<dbReference type="InterPro" id="IPR003593">
    <property type="entry name" value="AAA+_ATPase"/>
</dbReference>
<dbReference type="SUPFAM" id="SSF90123">
    <property type="entry name" value="ABC transporter transmembrane region"/>
    <property type="match status" value="1"/>
</dbReference>
<keyword evidence="9 13" id="KW-1133">Transmembrane helix</keyword>
<dbReference type="Proteomes" id="UP000006281">
    <property type="component" value="Chromosome"/>
</dbReference>
<dbReference type="BioCyc" id="SESP1179773:BN6_RS25605-MONOMER"/>
<evidence type="ECO:0000256" key="10">
    <source>
        <dbReference type="ARBA" id="ARBA00023136"/>
    </source>
</evidence>
<dbReference type="InterPro" id="IPR017871">
    <property type="entry name" value="ABC_transporter-like_CS"/>
</dbReference>
<dbReference type="GO" id="GO:0005886">
    <property type="term" value="C:plasma membrane"/>
    <property type="evidence" value="ECO:0007669"/>
    <property type="project" value="UniProtKB-SubCell"/>
</dbReference>
<keyword evidence="6" id="KW-0645">Protease</keyword>
<dbReference type="GO" id="GO:0016887">
    <property type="term" value="F:ATP hydrolysis activity"/>
    <property type="evidence" value="ECO:0007669"/>
    <property type="project" value="InterPro"/>
</dbReference>
<dbReference type="Pfam" id="PF00664">
    <property type="entry name" value="ABC_membrane"/>
    <property type="match status" value="1"/>
</dbReference>
<dbReference type="STRING" id="1179773.BN6_52970"/>
<evidence type="ECO:0000256" key="9">
    <source>
        <dbReference type="ARBA" id="ARBA00022989"/>
    </source>
</evidence>
<evidence type="ECO:0000313" key="18">
    <source>
        <dbReference type="Proteomes" id="UP000006281"/>
    </source>
</evidence>
<keyword evidence="10 13" id="KW-0472">Membrane</keyword>
<dbReference type="KEGG" id="sesp:BN6_52970"/>
<dbReference type="GO" id="GO:0008234">
    <property type="term" value="F:cysteine-type peptidase activity"/>
    <property type="evidence" value="ECO:0007669"/>
    <property type="project" value="UniProtKB-KW"/>
</dbReference>
<accession>K0K2M4</accession>
<keyword evidence="8" id="KW-0653">Protein transport</keyword>
<dbReference type="InterPro" id="IPR005074">
    <property type="entry name" value="Peptidase_C39"/>
</dbReference>
<dbReference type="GO" id="GO:0034040">
    <property type="term" value="F:ATPase-coupled lipid transmembrane transporter activity"/>
    <property type="evidence" value="ECO:0007669"/>
    <property type="project" value="TreeGrafter"/>
</dbReference>
<keyword evidence="6" id="KW-0378">Hydrolase</keyword>
<proteinExistence type="inferred from homology"/>
<evidence type="ECO:0000256" key="2">
    <source>
        <dbReference type="ARBA" id="ARBA00022448"/>
    </source>
</evidence>
<evidence type="ECO:0000259" key="16">
    <source>
        <dbReference type="PROSITE" id="PS50990"/>
    </source>
</evidence>
<evidence type="ECO:0000256" key="7">
    <source>
        <dbReference type="ARBA" id="ARBA00022840"/>
    </source>
</evidence>
<dbReference type="Gene3D" id="3.40.50.300">
    <property type="entry name" value="P-loop containing nucleotide triphosphate hydrolases"/>
    <property type="match status" value="1"/>
</dbReference>
<dbReference type="PANTHER" id="PTHR24221">
    <property type="entry name" value="ATP-BINDING CASSETTE SUB-FAMILY B"/>
    <property type="match status" value="1"/>
</dbReference>
<evidence type="ECO:0000256" key="12">
    <source>
        <dbReference type="ARBA" id="ARBA00061644"/>
    </source>
</evidence>
<feature type="transmembrane region" description="Helical" evidence="13">
    <location>
        <begin position="310"/>
        <end position="329"/>
    </location>
</feature>
<keyword evidence="6" id="KW-0788">Thiol protease</keyword>
<dbReference type="GO" id="GO:0015031">
    <property type="term" value="P:protein transport"/>
    <property type="evidence" value="ECO:0007669"/>
    <property type="project" value="UniProtKB-KW"/>
</dbReference>
<dbReference type="eggNOG" id="COG2274">
    <property type="taxonomic scope" value="Bacteria"/>
</dbReference>
<evidence type="ECO:0000256" key="8">
    <source>
        <dbReference type="ARBA" id="ARBA00022927"/>
    </source>
</evidence>
<dbReference type="MEROPS" id="C39.005"/>
<dbReference type="AlphaFoldDB" id="K0K2M4"/>
<reference evidence="17 18" key="1">
    <citation type="journal article" date="2012" name="BMC Genomics">
        <title>Complete genome sequence of Saccharothrix espanaensis DSM 44229T and comparison to the other completely sequenced Pseudonocardiaceae.</title>
        <authorList>
            <person name="Strobel T."/>
            <person name="Al-Dilaimi A."/>
            <person name="Blom J."/>
            <person name="Gessner A."/>
            <person name="Kalinowski J."/>
            <person name="Luzhetska M."/>
            <person name="Puhler A."/>
            <person name="Szczepanowski R."/>
            <person name="Bechthold A."/>
            <person name="Ruckert C."/>
        </authorList>
    </citation>
    <scope>NUCLEOTIDE SEQUENCE [LARGE SCALE GENOMIC DNA]</scope>
    <source>
        <strain evidence="18">ATCC 51144 / DSM 44229 / JCM 9112 / NBRC 15066 / NRRL 15764</strain>
    </source>
</reference>
<protein>
    <submittedName>
        <fullName evidence="17">ABC-type transporter, ATPase subunit</fullName>
    </submittedName>
</protein>